<evidence type="ECO:0000256" key="12">
    <source>
        <dbReference type="SAM" id="SignalP"/>
    </source>
</evidence>
<sequence length="239" mass="25943">MVSFSSVFLALSAATAALAAPSPYKGMLELAIRQVEERNNATELAKRQAVEPGTGTHDGYFYSYWTDGGGNVQFTNGPGGQYSVEWQNTGNFVGGKGWNPGASREITYSGTWNPQGNSYVAVYGWTQNPLIEYYVVDSFSTYDPSSGTEQLGSVEVDGDTYKIFRTQRVNQPSIEGTATFYQFWSVRSNHRVGGTVNVQAHFDAWASSGLQLGTHNYQIVATEGYQSSGSASITVETSP</sequence>
<evidence type="ECO:0000256" key="5">
    <source>
        <dbReference type="ARBA" id="ARBA00022651"/>
    </source>
</evidence>
<dbReference type="InterPro" id="IPR013320">
    <property type="entry name" value="ConA-like_dom_sf"/>
</dbReference>
<keyword evidence="12" id="KW-0732">Signal</keyword>
<dbReference type="EMBL" id="PDNB01000194">
    <property type="protein sequence ID" value="PGG99933.1"/>
    <property type="molecule type" value="Genomic_DNA"/>
</dbReference>
<dbReference type="UniPathway" id="UPA00114"/>
<feature type="domain" description="GH11" evidence="13">
    <location>
        <begin position="48"/>
        <end position="236"/>
    </location>
</feature>
<evidence type="ECO:0000256" key="10">
    <source>
        <dbReference type="PROSITE-ProRule" id="PRU01097"/>
    </source>
</evidence>
<dbReference type="OrthoDB" id="2115822at2759"/>
<keyword evidence="9 10" id="KW-0624">Polysaccharide degradation</keyword>
<gene>
    <name evidence="14" type="ORF">AJ79_08370</name>
</gene>
<dbReference type="PRINTS" id="PR00911">
    <property type="entry name" value="GLHYDRLASE11"/>
</dbReference>
<dbReference type="Gene3D" id="2.60.120.180">
    <property type="match status" value="1"/>
</dbReference>
<dbReference type="AlphaFoldDB" id="A0A2B7WKN8"/>
<comment type="catalytic activity">
    <reaction evidence="1 10 11">
        <text>Endohydrolysis of (1-&gt;4)-beta-D-xylosidic linkages in xylans.</text>
        <dbReference type="EC" id="3.2.1.8"/>
    </reaction>
</comment>
<comment type="similarity">
    <text evidence="3 10 11">Belongs to the glycosyl hydrolase 11 (cellulase G) family.</text>
</comment>
<dbReference type="PANTHER" id="PTHR46828">
    <property type="entry name" value="ENDO-1,4-BETA-XYLANASE A-RELATED"/>
    <property type="match status" value="1"/>
</dbReference>
<feature type="active site" description="Nucleophile" evidence="10">
    <location>
        <position position="132"/>
    </location>
</feature>
<accession>A0A2B7WKN8</accession>
<dbReference type="GO" id="GO:0031176">
    <property type="term" value="F:endo-1,4-beta-xylanase activity"/>
    <property type="evidence" value="ECO:0007669"/>
    <property type="project" value="UniProtKB-UniRule"/>
</dbReference>
<evidence type="ECO:0000256" key="6">
    <source>
        <dbReference type="ARBA" id="ARBA00022801"/>
    </source>
</evidence>
<dbReference type="GO" id="GO:0045493">
    <property type="term" value="P:xylan catabolic process"/>
    <property type="evidence" value="ECO:0007669"/>
    <property type="project" value="UniProtKB-UniRule"/>
</dbReference>
<feature type="active site" description="Proton donor" evidence="10">
    <location>
        <position position="223"/>
    </location>
</feature>
<evidence type="ECO:0000256" key="3">
    <source>
        <dbReference type="ARBA" id="ARBA00007792"/>
    </source>
</evidence>
<dbReference type="PROSITE" id="PS51761">
    <property type="entry name" value="GH11_3"/>
    <property type="match status" value="1"/>
</dbReference>
<evidence type="ECO:0000256" key="1">
    <source>
        <dbReference type="ARBA" id="ARBA00000681"/>
    </source>
</evidence>
<evidence type="ECO:0000256" key="9">
    <source>
        <dbReference type="ARBA" id="ARBA00023326"/>
    </source>
</evidence>
<evidence type="ECO:0000259" key="13">
    <source>
        <dbReference type="PROSITE" id="PS51761"/>
    </source>
</evidence>
<dbReference type="FunFam" id="2.60.120.180:FF:000001">
    <property type="entry name" value="Endo-1,4-beta-xylanase"/>
    <property type="match status" value="1"/>
</dbReference>
<comment type="caution">
    <text evidence="14">The sequence shown here is derived from an EMBL/GenBank/DDBJ whole genome shotgun (WGS) entry which is preliminary data.</text>
</comment>
<name>A0A2B7WKN8_9EURO</name>
<dbReference type="STRING" id="1447875.A0A2B7WKN8"/>
<proteinExistence type="inferred from homology"/>
<keyword evidence="5 10" id="KW-0858">Xylan degradation</keyword>
<dbReference type="PROSITE" id="PS00776">
    <property type="entry name" value="GH11_1"/>
    <property type="match status" value="1"/>
</dbReference>
<feature type="signal peptide" evidence="12">
    <location>
        <begin position="1"/>
        <end position="19"/>
    </location>
</feature>
<dbReference type="PANTHER" id="PTHR46828:SF2">
    <property type="entry name" value="ENDO-1,4-BETA-XYLANASE A-RELATED"/>
    <property type="match status" value="1"/>
</dbReference>
<keyword evidence="15" id="KW-1185">Reference proteome</keyword>
<dbReference type="Pfam" id="PF00457">
    <property type="entry name" value="Glyco_hydro_11"/>
    <property type="match status" value="1"/>
</dbReference>
<dbReference type="InterPro" id="IPR013319">
    <property type="entry name" value="GH11/12"/>
</dbReference>
<evidence type="ECO:0000256" key="4">
    <source>
        <dbReference type="ARBA" id="ARBA00012590"/>
    </source>
</evidence>
<evidence type="ECO:0000256" key="11">
    <source>
        <dbReference type="RuleBase" id="RU362015"/>
    </source>
</evidence>
<dbReference type="EC" id="3.2.1.8" evidence="4 10"/>
<evidence type="ECO:0000313" key="15">
    <source>
        <dbReference type="Proteomes" id="UP000223968"/>
    </source>
</evidence>
<evidence type="ECO:0000256" key="7">
    <source>
        <dbReference type="ARBA" id="ARBA00023277"/>
    </source>
</evidence>
<dbReference type="InterPro" id="IPR001137">
    <property type="entry name" value="Glyco_hydro_11"/>
</dbReference>
<evidence type="ECO:0000256" key="2">
    <source>
        <dbReference type="ARBA" id="ARBA00004851"/>
    </source>
</evidence>
<evidence type="ECO:0000313" key="14">
    <source>
        <dbReference type="EMBL" id="PGG99933.1"/>
    </source>
</evidence>
<dbReference type="InterPro" id="IPR018208">
    <property type="entry name" value="GH11_AS_1"/>
</dbReference>
<organism evidence="14 15">
    <name type="scientific">Helicocarpus griseus UAMH5409</name>
    <dbReference type="NCBI Taxonomy" id="1447875"/>
    <lineage>
        <taxon>Eukaryota</taxon>
        <taxon>Fungi</taxon>
        <taxon>Dikarya</taxon>
        <taxon>Ascomycota</taxon>
        <taxon>Pezizomycotina</taxon>
        <taxon>Eurotiomycetes</taxon>
        <taxon>Eurotiomycetidae</taxon>
        <taxon>Onygenales</taxon>
        <taxon>Ajellomycetaceae</taxon>
        <taxon>Helicocarpus</taxon>
    </lineage>
</organism>
<dbReference type="PROSITE" id="PS00777">
    <property type="entry name" value="GH11_2"/>
    <property type="match status" value="1"/>
</dbReference>
<keyword evidence="7 10" id="KW-0119">Carbohydrate metabolism</keyword>
<reference evidence="14 15" key="1">
    <citation type="submission" date="2017-10" db="EMBL/GenBank/DDBJ databases">
        <title>Comparative genomics in systemic dimorphic fungi from Ajellomycetaceae.</title>
        <authorList>
            <person name="Munoz J.F."/>
            <person name="Mcewen J.G."/>
            <person name="Clay O.K."/>
            <person name="Cuomo C.A."/>
        </authorList>
    </citation>
    <scope>NUCLEOTIDE SEQUENCE [LARGE SCALE GENOMIC DNA]</scope>
    <source>
        <strain evidence="14 15">UAMH5409</strain>
    </source>
</reference>
<evidence type="ECO:0000256" key="8">
    <source>
        <dbReference type="ARBA" id="ARBA00023295"/>
    </source>
</evidence>
<dbReference type="Proteomes" id="UP000223968">
    <property type="component" value="Unassembled WGS sequence"/>
</dbReference>
<dbReference type="InterPro" id="IPR033123">
    <property type="entry name" value="GH11_dom"/>
</dbReference>
<comment type="pathway">
    <text evidence="2 10 11">Glycan degradation; xylan degradation.</text>
</comment>
<feature type="chain" id="PRO_5012609051" description="Endo-1,4-beta-xylanase" evidence="12">
    <location>
        <begin position="20"/>
        <end position="239"/>
    </location>
</feature>
<keyword evidence="6 10" id="KW-0378">Hydrolase</keyword>
<keyword evidence="8 10" id="KW-0326">Glycosidase</keyword>
<protein>
    <recommendedName>
        <fullName evidence="4 10">Endo-1,4-beta-xylanase</fullName>
        <ecNumber evidence="4 10">3.2.1.8</ecNumber>
    </recommendedName>
</protein>
<dbReference type="SUPFAM" id="SSF49899">
    <property type="entry name" value="Concanavalin A-like lectins/glucanases"/>
    <property type="match status" value="1"/>
</dbReference>
<dbReference type="InterPro" id="IPR033119">
    <property type="entry name" value="GH11_AS_2"/>
</dbReference>